<dbReference type="AlphaFoldDB" id="A0A2S3I6W8"/>
<feature type="region of interest" description="Disordered" evidence="1">
    <location>
        <begin position="72"/>
        <end position="92"/>
    </location>
</feature>
<evidence type="ECO:0000256" key="1">
    <source>
        <dbReference type="SAM" id="MobiDB-lite"/>
    </source>
</evidence>
<name>A0A2S3I6W8_9POAL</name>
<sequence>MRGRVGPGLLASYQGRVFAQVLDLFEKGRPPDGGDGEEPHLLEDPATTEPRKARLVSAAVVIFCVARTTCAPCTPSASPSPGKPSPATLRTSSCAPCRSAGRWCCGRISSAYALRSP</sequence>
<organism evidence="2">
    <name type="scientific">Panicum hallii</name>
    <dbReference type="NCBI Taxonomy" id="206008"/>
    <lineage>
        <taxon>Eukaryota</taxon>
        <taxon>Viridiplantae</taxon>
        <taxon>Streptophyta</taxon>
        <taxon>Embryophyta</taxon>
        <taxon>Tracheophyta</taxon>
        <taxon>Spermatophyta</taxon>
        <taxon>Magnoliopsida</taxon>
        <taxon>Liliopsida</taxon>
        <taxon>Poales</taxon>
        <taxon>Poaceae</taxon>
        <taxon>PACMAD clade</taxon>
        <taxon>Panicoideae</taxon>
        <taxon>Panicodae</taxon>
        <taxon>Paniceae</taxon>
        <taxon>Panicinae</taxon>
        <taxon>Panicum</taxon>
        <taxon>Panicum sect. Panicum</taxon>
    </lineage>
</organism>
<accession>A0A2S3I6W8</accession>
<feature type="region of interest" description="Disordered" evidence="1">
    <location>
        <begin position="27"/>
        <end position="49"/>
    </location>
</feature>
<protein>
    <submittedName>
        <fullName evidence="2">Uncharacterized protein</fullName>
    </submittedName>
</protein>
<dbReference type="Gramene" id="PAN38279">
    <property type="protein sequence ID" value="PAN38279"/>
    <property type="gene ID" value="PAHAL_7G160300"/>
</dbReference>
<feature type="compositionally biased region" description="Basic and acidic residues" evidence="1">
    <location>
        <begin position="27"/>
        <end position="43"/>
    </location>
</feature>
<gene>
    <name evidence="2" type="ORF">PAHAL_7G160300</name>
</gene>
<reference evidence="2" key="1">
    <citation type="submission" date="2018-04" db="EMBL/GenBank/DDBJ databases">
        <title>WGS assembly of Panicum hallii.</title>
        <authorList>
            <person name="Lovell J."/>
            <person name="Jenkins J."/>
            <person name="Lowry D."/>
            <person name="Mamidi S."/>
            <person name="Sreedasyam A."/>
            <person name="Weng X."/>
            <person name="Barry K."/>
            <person name="Bonette J."/>
            <person name="Campitelli B."/>
            <person name="Daum C."/>
            <person name="Gordon S."/>
            <person name="Gould B."/>
            <person name="Lipzen A."/>
            <person name="Macqueen A."/>
            <person name="Palacio-Mejia J."/>
            <person name="Plott C."/>
            <person name="Shakirov E."/>
            <person name="Shu S."/>
            <person name="Yoshinaga Y."/>
            <person name="Zane M."/>
            <person name="Rokhsar D."/>
            <person name="Grimwood J."/>
            <person name="Schmutz J."/>
            <person name="Juenger T."/>
        </authorList>
    </citation>
    <scope>NUCLEOTIDE SEQUENCE [LARGE SCALE GENOMIC DNA]</scope>
    <source>
        <strain evidence="2">FIL2</strain>
    </source>
</reference>
<dbReference type="EMBL" id="CM008052">
    <property type="protein sequence ID" value="PAN38279.1"/>
    <property type="molecule type" value="Genomic_DNA"/>
</dbReference>
<proteinExistence type="predicted"/>
<dbReference type="Proteomes" id="UP000243499">
    <property type="component" value="Chromosome 7"/>
</dbReference>
<evidence type="ECO:0000313" key="2">
    <source>
        <dbReference type="EMBL" id="PAN38279.1"/>
    </source>
</evidence>